<gene>
    <name evidence="1" type="ORF">EVA_13113</name>
</gene>
<comment type="caution">
    <text evidence="1">The sequence shown here is derived from an EMBL/GenBank/DDBJ whole genome shotgun (WGS) entry which is preliminary data.</text>
</comment>
<reference evidence="1" key="1">
    <citation type="journal article" date="2012" name="PLoS ONE">
        <title>Gene sets for utilization of primary and secondary nutrition supplies in the distal gut of endangered iberian lynx.</title>
        <authorList>
            <person name="Alcaide M."/>
            <person name="Messina E."/>
            <person name="Richter M."/>
            <person name="Bargiela R."/>
            <person name="Peplies J."/>
            <person name="Huws S.A."/>
            <person name="Newbold C.J."/>
            <person name="Golyshin P.N."/>
            <person name="Simon M.A."/>
            <person name="Lopez G."/>
            <person name="Yakimov M.M."/>
            <person name="Ferrer M."/>
        </authorList>
    </citation>
    <scope>NUCLEOTIDE SEQUENCE</scope>
</reference>
<accession>J9GH87</accession>
<name>J9GH87_9ZZZZ</name>
<proteinExistence type="predicted"/>
<dbReference type="AlphaFoldDB" id="J9GH87"/>
<sequence length="97" mass="10709">MKRQLKNTLISTPSPKATKRLIKRIRRPFQTAACKPSTGEWSSSTAFTWPFLSLTGSPTVSITPSSISLYSSKTKPSPPKHFSTLSLICFGSWLYAS</sequence>
<organism evidence="1">
    <name type="scientific">gut metagenome</name>
    <dbReference type="NCBI Taxonomy" id="749906"/>
    <lineage>
        <taxon>unclassified sequences</taxon>
        <taxon>metagenomes</taxon>
        <taxon>organismal metagenomes</taxon>
    </lineage>
</organism>
<protein>
    <submittedName>
        <fullName evidence="1">Uncharacterized protein</fullName>
    </submittedName>
</protein>
<evidence type="ECO:0000313" key="1">
    <source>
        <dbReference type="EMBL" id="EJW98779.1"/>
    </source>
</evidence>
<dbReference type="EMBL" id="AMCI01004104">
    <property type="protein sequence ID" value="EJW98779.1"/>
    <property type="molecule type" value="Genomic_DNA"/>
</dbReference>